<keyword evidence="3" id="KW-1185">Reference proteome</keyword>
<organism evidence="3 4">
    <name type="scientific">Haemonchus contortus</name>
    <name type="common">Barber pole worm</name>
    <dbReference type="NCBI Taxonomy" id="6289"/>
    <lineage>
        <taxon>Eukaryota</taxon>
        <taxon>Metazoa</taxon>
        <taxon>Ecdysozoa</taxon>
        <taxon>Nematoda</taxon>
        <taxon>Chromadorea</taxon>
        <taxon>Rhabditida</taxon>
        <taxon>Rhabditina</taxon>
        <taxon>Rhabditomorpha</taxon>
        <taxon>Strongyloidea</taxon>
        <taxon>Trichostrongylidae</taxon>
        <taxon>Haemonchus</taxon>
    </lineage>
</organism>
<feature type="domain" description="Ubiquitin-like" evidence="2">
    <location>
        <begin position="263"/>
        <end position="335"/>
    </location>
</feature>
<name>A0A7I4XXM4_HAECO</name>
<feature type="compositionally biased region" description="Acidic residues" evidence="1">
    <location>
        <begin position="60"/>
        <end position="73"/>
    </location>
</feature>
<evidence type="ECO:0000313" key="3">
    <source>
        <dbReference type="Proteomes" id="UP000025227"/>
    </source>
</evidence>
<dbReference type="PROSITE" id="PS50053">
    <property type="entry name" value="UBIQUITIN_2"/>
    <property type="match status" value="1"/>
</dbReference>
<dbReference type="SUPFAM" id="SSF54236">
    <property type="entry name" value="Ubiquitin-like"/>
    <property type="match status" value="1"/>
</dbReference>
<dbReference type="WBParaSite" id="HCON_00025220-00001">
    <property type="protein sequence ID" value="HCON_00025220-00001"/>
    <property type="gene ID" value="HCON_00025220"/>
</dbReference>
<evidence type="ECO:0000259" key="2">
    <source>
        <dbReference type="PROSITE" id="PS50053"/>
    </source>
</evidence>
<dbReference type="OrthoDB" id="442921at2759"/>
<dbReference type="InterPro" id="IPR029071">
    <property type="entry name" value="Ubiquitin-like_domsf"/>
</dbReference>
<sequence>MSDAVGLAEGCSSDSDEDLYTHSVDIRKVRATVLDPEGLCKDFPNGDNVTPRIVKPDVIPLDDDDSDSLDLSDPENLCPKKAKESSKRRRKRMEQEQLQELEEIMHEPIVTHVIVPKRAKRCRPAVLDLCQSSDILNDSIESIESNTVLASPKNVASGKGAADSSKEVDLFVTVNVDHETGKPGRFMTIRRDEPFDKLRPVFARELKCHQLDVLIHVNKKDAGPGDTPDSMGLDLKKLALVNVFSLKSGSTYGEDLANDPNFIAVKCIFANSRPRCVYISLMEPFSDAKKRIAKELKLTQAIDKLVFDSEVLSDGDNPGAIGMEADDVIEIHLKK</sequence>
<feature type="region of interest" description="Disordered" evidence="1">
    <location>
        <begin position="51"/>
        <end position="94"/>
    </location>
</feature>
<protein>
    <submittedName>
        <fullName evidence="4">Ubiquitin-like domain-containing protein</fullName>
    </submittedName>
</protein>
<dbReference type="Gene3D" id="3.10.20.90">
    <property type="entry name" value="Phosphatidylinositol 3-kinase Catalytic Subunit, Chain A, domain 1"/>
    <property type="match status" value="1"/>
</dbReference>
<evidence type="ECO:0000313" key="4">
    <source>
        <dbReference type="WBParaSite" id="HCON_00025220-00001"/>
    </source>
</evidence>
<accession>A0A7I4XXM4</accession>
<dbReference type="OMA" id="MTIRRDE"/>
<reference evidence="4" key="1">
    <citation type="submission" date="2020-12" db="UniProtKB">
        <authorList>
            <consortium name="WormBaseParasite"/>
        </authorList>
    </citation>
    <scope>IDENTIFICATION</scope>
    <source>
        <strain evidence="4">MHco3</strain>
    </source>
</reference>
<dbReference type="Proteomes" id="UP000025227">
    <property type="component" value="Unplaced"/>
</dbReference>
<dbReference type="AlphaFoldDB" id="A0A7I4XXM4"/>
<dbReference type="InterPro" id="IPR000626">
    <property type="entry name" value="Ubiquitin-like_dom"/>
</dbReference>
<proteinExistence type="predicted"/>
<evidence type="ECO:0000256" key="1">
    <source>
        <dbReference type="SAM" id="MobiDB-lite"/>
    </source>
</evidence>